<protein>
    <recommendedName>
        <fullName evidence="3">Metallo-beta-lactamase domain-containing protein 1</fullName>
    </recommendedName>
    <alternativeName>
        <fullName evidence="4">Endoribonuclease MBLAC1</fullName>
    </alternativeName>
</protein>
<dbReference type="SMART" id="SM00849">
    <property type="entry name" value="Lactamase_B"/>
    <property type="match status" value="1"/>
</dbReference>
<evidence type="ECO:0000256" key="3">
    <source>
        <dbReference type="ARBA" id="ARBA00014856"/>
    </source>
</evidence>
<comment type="function">
    <text evidence="6">Endoribonuclease that catalyzes the hydrolysis of histone-coding pre-mRNA 3'-end. Involved in histone pre-mRNA processing during the S-phase of the cell cycle, which is required for entering/progressing through S-phase. Cleaves histone pre-mRNA at a major and a minor cleavage site after the 5'-ACCCA-3' and the 5'-ACCCACA-3' sequence, respectively, and located downstream of the stem-loop. May require the presence of the HDE element located at the histone pre-RNA 3'-end to avoid non-specific cleavage.</text>
</comment>
<evidence type="ECO:0000256" key="4">
    <source>
        <dbReference type="ARBA" id="ARBA00032988"/>
    </source>
</evidence>
<dbReference type="EMBL" id="WXYO01000006">
    <property type="protein sequence ID" value="NAS12944.1"/>
    <property type="molecule type" value="Genomic_DNA"/>
</dbReference>
<dbReference type="InterPro" id="IPR039344">
    <property type="entry name" value="MBLAC1"/>
</dbReference>
<comment type="catalytic activity">
    <reaction evidence="5">
        <text>a ribonucleotidyl-ribonucleotide-RNA + H2O = a 3'-end ribonucleotide-RNA + a 5'-end 5'-phospho-ribonucleoside-RNA + H(+)</text>
        <dbReference type="Rhea" id="RHEA:68096"/>
        <dbReference type="Rhea" id="RHEA-COMP:15179"/>
        <dbReference type="Rhea" id="RHEA-COMP:17355"/>
        <dbReference type="Rhea" id="RHEA-COMP:17428"/>
        <dbReference type="ChEBI" id="CHEBI:15377"/>
        <dbReference type="ChEBI" id="CHEBI:15378"/>
        <dbReference type="ChEBI" id="CHEBI:74896"/>
        <dbReference type="ChEBI" id="CHEBI:138282"/>
        <dbReference type="ChEBI" id="CHEBI:173118"/>
    </reaction>
    <physiologicalReaction direction="left-to-right" evidence="5">
        <dbReference type="Rhea" id="RHEA:68097"/>
    </physiologicalReaction>
</comment>
<accession>A0A6L9EDW3</accession>
<sequence length="200" mass="22555">MAKIKVLVEGYAIQLDKGWRASSTVCLIITEEEKKIITDPGCNREALLQALSDEGLNTSDIDYVFLSHRHPDHVLLAGIFESARYITFDANLMYDRDLMLEFDRHVLGDDIEIVHTPGHVAEHLSLIVNTPQGKVAVAGDVIWWLDTEEQIFDLNQPDHSHALDMDMQALVQSRKTLIRNADYIIPGHGKMLKVDKKVLG</sequence>
<comment type="subunit">
    <text evidence="2">Homodimer.</text>
</comment>
<evidence type="ECO:0000313" key="9">
    <source>
        <dbReference type="Proteomes" id="UP000475249"/>
    </source>
</evidence>
<reference evidence="8 9" key="1">
    <citation type="submission" date="2020-01" db="EMBL/GenBank/DDBJ databases">
        <title>Bacteria diversity of Porities sp.</title>
        <authorList>
            <person name="Wang G."/>
        </authorList>
    </citation>
    <scope>NUCLEOTIDE SEQUENCE [LARGE SCALE GENOMIC DNA]</scope>
    <source>
        <strain evidence="8 9">R33</strain>
    </source>
</reference>
<name>A0A6L9EDW3_9FLAO</name>
<evidence type="ECO:0000313" key="8">
    <source>
        <dbReference type="EMBL" id="NAS12944.1"/>
    </source>
</evidence>
<feature type="domain" description="Metallo-beta-lactamase" evidence="7">
    <location>
        <begin position="22"/>
        <end position="188"/>
    </location>
</feature>
<comment type="caution">
    <text evidence="8">The sequence shown here is derived from an EMBL/GenBank/DDBJ whole genome shotgun (WGS) entry which is preliminary data.</text>
</comment>
<comment type="subcellular location">
    <subcellularLocation>
        <location evidence="1">Cytoplasm</location>
        <location evidence="1">Cytosol</location>
    </subcellularLocation>
</comment>
<dbReference type="Proteomes" id="UP000475249">
    <property type="component" value="Unassembled WGS sequence"/>
</dbReference>
<dbReference type="PANTHER" id="PTHR23200:SF48">
    <property type="entry name" value="METALLO-BETA-LACTAMASE DOMAIN-CONTAINING PROTEIN 1"/>
    <property type="match status" value="1"/>
</dbReference>
<dbReference type="Gene3D" id="3.60.15.10">
    <property type="entry name" value="Ribonuclease Z/Hydroxyacylglutathione hydrolase-like"/>
    <property type="match status" value="1"/>
</dbReference>
<dbReference type="GO" id="GO:0005829">
    <property type="term" value="C:cytosol"/>
    <property type="evidence" value="ECO:0007669"/>
    <property type="project" value="UniProtKB-SubCell"/>
</dbReference>
<dbReference type="GO" id="GO:0016787">
    <property type="term" value="F:hydrolase activity"/>
    <property type="evidence" value="ECO:0007669"/>
    <property type="project" value="UniProtKB-KW"/>
</dbReference>
<evidence type="ECO:0000256" key="6">
    <source>
        <dbReference type="ARBA" id="ARBA00045869"/>
    </source>
</evidence>
<dbReference type="AlphaFoldDB" id="A0A6L9EDW3"/>
<dbReference type="CDD" id="cd07711">
    <property type="entry name" value="MBLAC1-like_MBL-fold"/>
    <property type="match status" value="1"/>
</dbReference>
<evidence type="ECO:0000256" key="1">
    <source>
        <dbReference type="ARBA" id="ARBA00004514"/>
    </source>
</evidence>
<dbReference type="SUPFAM" id="SSF56281">
    <property type="entry name" value="Metallo-hydrolase/oxidoreductase"/>
    <property type="match status" value="1"/>
</dbReference>
<dbReference type="Pfam" id="PF00753">
    <property type="entry name" value="Lactamase_B"/>
    <property type="match status" value="1"/>
</dbReference>
<keyword evidence="9" id="KW-1185">Reference proteome</keyword>
<dbReference type="InterPro" id="IPR001279">
    <property type="entry name" value="Metallo-B-lactamas"/>
</dbReference>
<organism evidence="8 9">
    <name type="scientific">Poritiphilus flavus</name>
    <dbReference type="NCBI Taxonomy" id="2697053"/>
    <lineage>
        <taxon>Bacteria</taxon>
        <taxon>Pseudomonadati</taxon>
        <taxon>Bacteroidota</taxon>
        <taxon>Flavobacteriia</taxon>
        <taxon>Flavobacteriales</taxon>
        <taxon>Flavobacteriaceae</taxon>
        <taxon>Poritiphilus</taxon>
    </lineage>
</organism>
<gene>
    <name evidence="8" type="ORF">GTQ38_13075</name>
</gene>
<evidence type="ECO:0000256" key="5">
    <source>
        <dbReference type="ARBA" id="ARBA00044690"/>
    </source>
</evidence>
<proteinExistence type="predicted"/>
<evidence type="ECO:0000256" key="2">
    <source>
        <dbReference type="ARBA" id="ARBA00011738"/>
    </source>
</evidence>
<dbReference type="PANTHER" id="PTHR23200">
    <property type="entry name" value="METALLO-BETA-LACTAMASE DOMAIN-CONTAINING PROTEIN 1"/>
    <property type="match status" value="1"/>
</dbReference>
<dbReference type="InterPro" id="IPR036866">
    <property type="entry name" value="RibonucZ/Hydroxyglut_hydro"/>
</dbReference>
<keyword evidence="8" id="KW-0378">Hydrolase</keyword>
<dbReference type="RefSeq" id="WP_161435993.1">
    <property type="nucleotide sequence ID" value="NZ_WXYO01000006.1"/>
</dbReference>
<evidence type="ECO:0000259" key="7">
    <source>
        <dbReference type="SMART" id="SM00849"/>
    </source>
</evidence>